<keyword evidence="1" id="KW-0472">Membrane</keyword>
<evidence type="ECO:0000313" key="4">
    <source>
        <dbReference type="Proteomes" id="UP001235343"/>
    </source>
</evidence>
<feature type="domain" description="DUF3899" evidence="2">
    <location>
        <begin position="4"/>
        <end position="87"/>
    </location>
</feature>
<keyword evidence="1" id="KW-0812">Transmembrane</keyword>
<accession>A0ABT7LAN9</accession>
<dbReference type="EMBL" id="JASTZU010000063">
    <property type="protein sequence ID" value="MDL4842921.1"/>
    <property type="molecule type" value="Genomic_DNA"/>
</dbReference>
<dbReference type="RefSeq" id="WP_285934564.1">
    <property type="nucleotide sequence ID" value="NZ_JASTZU010000063.1"/>
</dbReference>
<proteinExistence type="predicted"/>
<feature type="transmembrane region" description="Helical" evidence="1">
    <location>
        <begin position="67"/>
        <end position="90"/>
    </location>
</feature>
<evidence type="ECO:0000256" key="1">
    <source>
        <dbReference type="SAM" id="Phobius"/>
    </source>
</evidence>
<organism evidence="3 4">
    <name type="scientific">Aquibacillus rhizosphaerae</name>
    <dbReference type="NCBI Taxonomy" id="3051431"/>
    <lineage>
        <taxon>Bacteria</taxon>
        <taxon>Bacillati</taxon>
        <taxon>Bacillota</taxon>
        <taxon>Bacilli</taxon>
        <taxon>Bacillales</taxon>
        <taxon>Bacillaceae</taxon>
        <taxon>Aquibacillus</taxon>
    </lineage>
</organism>
<dbReference type="InterPro" id="IPR025007">
    <property type="entry name" value="DUF3899"/>
</dbReference>
<gene>
    <name evidence="3" type="ORF">QQS35_21010</name>
</gene>
<feature type="transmembrane region" description="Helical" evidence="1">
    <location>
        <begin position="6"/>
        <end position="29"/>
    </location>
</feature>
<keyword evidence="4" id="KW-1185">Reference proteome</keyword>
<evidence type="ECO:0000313" key="3">
    <source>
        <dbReference type="EMBL" id="MDL4842921.1"/>
    </source>
</evidence>
<comment type="caution">
    <text evidence="3">The sequence shown here is derived from an EMBL/GenBank/DDBJ whole genome shotgun (WGS) entry which is preliminary data.</text>
</comment>
<reference evidence="3 4" key="1">
    <citation type="submission" date="2023-06" db="EMBL/GenBank/DDBJ databases">
        <title>Aquibacillus rhizosphaerae LR5S19.</title>
        <authorList>
            <person name="Sun J.-Q."/>
        </authorList>
    </citation>
    <scope>NUCLEOTIDE SEQUENCE [LARGE SCALE GENOMIC DNA]</scope>
    <source>
        <strain evidence="3 4">LR5S19</strain>
    </source>
</reference>
<dbReference type="Pfam" id="PF13038">
    <property type="entry name" value="DUF3899"/>
    <property type="match status" value="1"/>
</dbReference>
<protein>
    <submittedName>
        <fullName evidence="3">DUF3899 domain-containing protein</fullName>
    </submittedName>
</protein>
<sequence length="91" mass="10794">MHLINYIFYVGYTYLSLSILLFVISRGFFDGITYGFRRFASRLARNKDLLDDWQEHQLPSERISSPFLKLISFQGITLTIVMIVLLFIYYL</sequence>
<name>A0ABT7LAN9_9BACI</name>
<dbReference type="Proteomes" id="UP001235343">
    <property type="component" value="Unassembled WGS sequence"/>
</dbReference>
<evidence type="ECO:0000259" key="2">
    <source>
        <dbReference type="Pfam" id="PF13038"/>
    </source>
</evidence>
<keyword evidence="1" id="KW-1133">Transmembrane helix</keyword>